<dbReference type="EMBL" id="BMFN01000001">
    <property type="protein sequence ID" value="GGF48660.1"/>
    <property type="molecule type" value="Genomic_DNA"/>
</dbReference>
<accession>A0ACB5PKU4</accession>
<name>A0ACB5PKU4_9BACT</name>
<dbReference type="Proteomes" id="UP000605392">
    <property type="component" value="Unassembled WGS sequence"/>
</dbReference>
<organism evidence="1 2">
    <name type="scientific">Hymenobacter qilianensis</name>
    <dbReference type="NCBI Taxonomy" id="1385715"/>
    <lineage>
        <taxon>Bacteria</taxon>
        <taxon>Pseudomonadati</taxon>
        <taxon>Bacteroidota</taxon>
        <taxon>Cytophagia</taxon>
        <taxon>Cytophagales</taxon>
        <taxon>Hymenobacteraceae</taxon>
        <taxon>Hymenobacter</taxon>
    </lineage>
</organism>
<sequence>MVRRLVAQLVAWVQPLVALPLVALPPELAQRLVARALQAVALVQQREREQVAAQRLANY</sequence>
<evidence type="ECO:0000313" key="2">
    <source>
        <dbReference type="Proteomes" id="UP000605392"/>
    </source>
</evidence>
<proteinExistence type="predicted"/>
<comment type="caution">
    <text evidence="1">The sequence shown here is derived from an EMBL/GenBank/DDBJ whole genome shotgun (WGS) entry which is preliminary data.</text>
</comment>
<evidence type="ECO:0000313" key="1">
    <source>
        <dbReference type="EMBL" id="GGF48660.1"/>
    </source>
</evidence>
<reference evidence="1 2" key="1">
    <citation type="journal article" date="2019" name="Int. J. Syst. Evol. Microbiol.">
        <title>The Global Catalogue of Microorganisms (GCM) 10K type strain sequencing project: providing services to taxonomists for standard genome sequencing and annotation.</title>
        <authorList>
            <consortium name="The Broad Institute Genomics Platform"/>
            <consortium name="The Broad Institute Genome Sequencing Center for Infectious Disease"/>
            <person name="Wu L."/>
            <person name="Ma J."/>
        </authorList>
    </citation>
    <scope>NUCLEOTIDE SEQUENCE [LARGE SCALE GENOMIC DNA]</scope>
    <source>
        <strain evidence="1 2">CGMCC 1.12720</strain>
    </source>
</reference>
<protein>
    <submittedName>
        <fullName evidence="1">Uncharacterized protein</fullName>
    </submittedName>
</protein>
<keyword evidence="2" id="KW-1185">Reference proteome</keyword>
<gene>
    <name evidence="1" type="ORF">GCM10011375_00180</name>
</gene>